<accession>A0ABQ1Y6D3</accession>
<dbReference type="Gene3D" id="1.10.287.130">
    <property type="match status" value="1"/>
</dbReference>
<dbReference type="Proteomes" id="UP000659344">
    <property type="component" value="Unassembled WGS sequence"/>
</dbReference>
<comment type="caution">
    <text evidence="15">The sequence shown here is derived from an EMBL/GenBank/DDBJ whole genome shotgun (WGS) entry which is preliminary data.</text>
</comment>
<feature type="domain" description="HAMP" evidence="14">
    <location>
        <begin position="327"/>
        <end position="379"/>
    </location>
</feature>
<evidence type="ECO:0000256" key="11">
    <source>
        <dbReference type="ARBA" id="ARBA00023136"/>
    </source>
</evidence>
<evidence type="ECO:0000256" key="1">
    <source>
        <dbReference type="ARBA" id="ARBA00004651"/>
    </source>
</evidence>
<dbReference type="InterPro" id="IPR010559">
    <property type="entry name" value="Sig_transdc_His_kin_internal"/>
</dbReference>
<evidence type="ECO:0000256" key="4">
    <source>
        <dbReference type="ARBA" id="ARBA00022679"/>
    </source>
</evidence>
<gene>
    <name evidence="15" type="ORF">GCM10008013_05720</name>
</gene>
<dbReference type="PROSITE" id="PS50885">
    <property type="entry name" value="HAMP"/>
    <property type="match status" value="1"/>
</dbReference>
<evidence type="ECO:0000256" key="12">
    <source>
        <dbReference type="SAM" id="Coils"/>
    </source>
</evidence>
<dbReference type="Gene3D" id="3.30.450.20">
    <property type="entry name" value="PAS domain"/>
    <property type="match status" value="1"/>
</dbReference>
<keyword evidence="6" id="KW-0547">Nucleotide-binding</keyword>
<keyword evidence="5 13" id="KW-0812">Transmembrane</keyword>
<dbReference type="Pfam" id="PF00672">
    <property type="entry name" value="HAMP"/>
    <property type="match status" value="1"/>
</dbReference>
<dbReference type="EMBL" id="BMFT01000001">
    <property type="protein sequence ID" value="GGH12988.1"/>
    <property type="molecule type" value="Genomic_DNA"/>
</dbReference>
<keyword evidence="11 13" id="KW-0472">Membrane</keyword>
<dbReference type="SMART" id="SM00304">
    <property type="entry name" value="HAMP"/>
    <property type="match status" value="1"/>
</dbReference>
<evidence type="ECO:0000256" key="5">
    <source>
        <dbReference type="ARBA" id="ARBA00022692"/>
    </source>
</evidence>
<dbReference type="InterPro" id="IPR003660">
    <property type="entry name" value="HAMP_dom"/>
</dbReference>
<keyword evidence="2" id="KW-1003">Cell membrane</keyword>
<dbReference type="Pfam" id="PF06580">
    <property type="entry name" value="His_kinase"/>
    <property type="match status" value="1"/>
</dbReference>
<feature type="transmembrane region" description="Helical" evidence="13">
    <location>
        <begin position="18"/>
        <end position="39"/>
    </location>
</feature>
<keyword evidence="16" id="KW-1185">Reference proteome</keyword>
<sequence>MASFKQFPPRRRWRIAQILYISFFLMITLPLFLVTLYSVRSFNSILVKNTTSQALQTLEQVSYTFQSEAQMIMNTLSTMGNDDELITTASEVSRAKDSQEHLKMSKKLDIQVGSYFHYTGDVASVIFFFKDQKMYEYKRALGYDASFYLNQEWYKAVSASKNRVELMGIEQSAPSVPEDGMYITAAISPKYSPIFYDVDVIYLVFRASKFIQLLETENSDAGDIYVIGEKGDLIASTNNKALKEGIRGAEYSFLDSAKAGSHGSYVREVDGQQSYVVYTEGNLGWRFIQVVPYEGIMAQVTSVFHRTMLVFTIGLVVFLLMSYFFVRSMVKPIVALFRQMAQVKAGNLSANITPSGPLEIYVLGNAFNEMMSNMEGLLQEVKEKERQKRIAEITALQSQINPHFLLNTLNTIKLMATISKVSNIQRMTEALTKLLSSAFNQGGMYSTIGEEMVLLDYYVQIMKIRYGDLFDMECIIDPTLEQALIPKLMLQPIVENAIIHGMHEKESRGRIVVTGEVVDKETCLFTIHDDGVGMSPEALSELKEGRQSNRERFNGIGLRNVHDRISLNYGPAYGMHIESNQDEGTIVKLRIPLMYQTDAKTTELSV</sequence>
<dbReference type="CDD" id="cd06225">
    <property type="entry name" value="HAMP"/>
    <property type="match status" value="1"/>
</dbReference>
<dbReference type="SUPFAM" id="SSF55874">
    <property type="entry name" value="ATPase domain of HSP90 chaperone/DNA topoisomerase II/histidine kinase"/>
    <property type="match status" value="1"/>
</dbReference>
<dbReference type="PANTHER" id="PTHR34220:SF11">
    <property type="entry name" value="SENSOR PROTEIN KINASE HPTS"/>
    <property type="match status" value="1"/>
</dbReference>
<protein>
    <submittedName>
        <fullName evidence="15">Histidine kinase</fullName>
    </submittedName>
</protein>
<dbReference type="RefSeq" id="WP_188535623.1">
    <property type="nucleotide sequence ID" value="NZ_BMFT01000001.1"/>
</dbReference>
<organism evidence="15 16">
    <name type="scientific">Paenibacillus segetis</name>
    <dbReference type="NCBI Taxonomy" id="1325360"/>
    <lineage>
        <taxon>Bacteria</taxon>
        <taxon>Bacillati</taxon>
        <taxon>Bacillota</taxon>
        <taxon>Bacilli</taxon>
        <taxon>Bacillales</taxon>
        <taxon>Paenibacillaceae</taxon>
        <taxon>Paenibacillus</taxon>
    </lineage>
</organism>
<evidence type="ECO:0000256" key="13">
    <source>
        <dbReference type="SAM" id="Phobius"/>
    </source>
</evidence>
<dbReference type="InterPro" id="IPR003594">
    <property type="entry name" value="HATPase_dom"/>
</dbReference>
<keyword evidence="9 13" id="KW-1133">Transmembrane helix</keyword>
<keyword evidence="7 15" id="KW-0418">Kinase</keyword>
<dbReference type="InterPro" id="IPR050640">
    <property type="entry name" value="Bact_2-comp_sensor_kinase"/>
</dbReference>
<dbReference type="SUPFAM" id="SSF158472">
    <property type="entry name" value="HAMP domain-like"/>
    <property type="match status" value="1"/>
</dbReference>
<feature type="transmembrane region" description="Helical" evidence="13">
    <location>
        <begin position="308"/>
        <end position="326"/>
    </location>
</feature>
<evidence type="ECO:0000259" key="14">
    <source>
        <dbReference type="PROSITE" id="PS50885"/>
    </source>
</evidence>
<keyword evidence="10" id="KW-0902">Two-component regulatory system</keyword>
<evidence type="ECO:0000313" key="16">
    <source>
        <dbReference type="Proteomes" id="UP000659344"/>
    </source>
</evidence>
<dbReference type="SMART" id="SM00387">
    <property type="entry name" value="HATPase_c"/>
    <property type="match status" value="1"/>
</dbReference>
<name>A0ABQ1Y6D3_9BACL</name>
<evidence type="ECO:0000256" key="6">
    <source>
        <dbReference type="ARBA" id="ARBA00022741"/>
    </source>
</evidence>
<dbReference type="Pfam" id="PF02518">
    <property type="entry name" value="HATPase_c"/>
    <property type="match status" value="1"/>
</dbReference>
<keyword evidence="3" id="KW-0597">Phosphoprotein</keyword>
<dbReference type="Gene3D" id="3.30.565.10">
    <property type="entry name" value="Histidine kinase-like ATPase, C-terminal domain"/>
    <property type="match status" value="1"/>
</dbReference>
<evidence type="ECO:0000256" key="3">
    <source>
        <dbReference type="ARBA" id="ARBA00022553"/>
    </source>
</evidence>
<evidence type="ECO:0000256" key="8">
    <source>
        <dbReference type="ARBA" id="ARBA00022840"/>
    </source>
</evidence>
<dbReference type="InterPro" id="IPR036890">
    <property type="entry name" value="HATPase_C_sf"/>
</dbReference>
<keyword evidence="4" id="KW-0808">Transferase</keyword>
<proteinExistence type="predicted"/>
<evidence type="ECO:0000256" key="7">
    <source>
        <dbReference type="ARBA" id="ARBA00022777"/>
    </source>
</evidence>
<reference evidence="16" key="1">
    <citation type="journal article" date="2019" name="Int. J. Syst. Evol. Microbiol.">
        <title>The Global Catalogue of Microorganisms (GCM) 10K type strain sequencing project: providing services to taxonomists for standard genome sequencing and annotation.</title>
        <authorList>
            <consortium name="The Broad Institute Genomics Platform"/>
            <consortium name="The Broad Institute Genome Sequencing Center for Infectious Disease"/>
            <person name="Wu L."/>
            <person name="Ma J."/>
        </authorList>
    </citation>
    <scope>NUCLEOTIDE SEQUENCE [LARGE SCALE GENOMIC DNA]</scope>
    <source>
        <strain evidence="16">CGMCC 1.12769</strain>
    </source>
</reference>
<dbReference type="GO" id="GO:0016301">
    <property type="term" value="F:kinase activity"/>
    <property type="evidence" value="ECO:0007669"/>
    <property type="project" value="UniProtKB-KW"/>
</dbReference>
<feature type="coiled-coil region" evidence="12">
    <location>
        <begin position="367"/>
        <end position="394"/>
    </location>
</feature>
<keyword evidence="8" id="KW-0067">ATP-binding</keyword>
<dbReference type="PANTHER" id="PTHR34220">
    <property type="entry name" value="SENSOR HISTIDINE KINASE YPDA"/>
    <property type="match status" value="1"/>
</dbReference>
<keyword evidence="12" id="KW-0175">Coiled coil</keyword>
<comment type="subcellular location">
    <subcellularLocation>
        <location evidence="1">Cell membrane</location>
        <topology evidence="1">Multi-pass membrane protein</topology>
    </subcellularLocation>
</comment>
<evidence type="ECO:0000256" key="2">
    <source>
        <dbReference type="ARBA" id="ARBA00022475"/>
    </source>
</evidence>
<evidence type="ECO:0000256" key="9">
    <source>
        <dbReference type="ARBA" id="ARBA00022989"/>
    </source>
</evidence>
<evidence type="ECO:0000256" key="10">
    <source>
        <dbReference type="ARBA" id="ARBA00023012"/>
    </source>
</evidence>
<evidence type="ECO:0000313" key="15">
    <source>
        <dbReference type="EMBL" id="GGH12988.1"/>
    </source>
</evidence>